<gene>
    <name evidence="4" type="ORF">P174DRAFT_510180</name>
</gene>
<sequence length="302" mass="33498">MRNRLWLSVRHLHPHPTCFSNPIAPSVTIRSMSSFTIPLHEGNGSGSVPVHSLNDLSKDDLQRFPAFQIWLSTLQRSLQRQHNPSHEFNHNPYVLRKINVQSVDYFKGGRLGFVKLKAEVSNGNGETLPGTVFLRGGSVGMLMILQPDDVPSSNEEEKRAILTIQPRIPAGSLAFPEIPAGMIDDSGTFAGAAAKEIEEETGLTIPQGELVDMTSLALQSIAEPKDGESLQRAFIPLFLCQKRMPRKEIESLQGRLTGLRQHGEKITLKIVPLRDLWKEALRDGKTLAAWALYNGLKQDGKI</sequence>
<dbReference type="VEuPathDB" id="FungiDB:P174DRAFT_510180"/>
<dbReference type="FunFam" id="3.90.79.10:FF:000068">
    <property type="entry name" value="NUDIX family hydrolase, putative"/>
    <property type="match status" value="1"/>
</dbReference>
<dbReference type="PANTHER" id="PTHR11839">
    <property type="entry name" value="UDP/ADP-SUGAR PYROPHOSPHATASE"/>
    <property type="match status" value="1"/>
</dbReference>
<protein>
    <submittedName>
        <fullName evidence="4">Putative NUDIX family hydrolase</fullName>
    </submittedName>
</protein>
<dbReference type="GO" id="GO:0019693">
    <property type="term" value="P:ribose phosphate metabolic process"/>
    <property type="evidence" value="ECO:0007669"/>
    <property type="project" value="TreeGrafter"/>
</dbReference>
<dbReference type="AlphaFoldDB" id="A0A2I1CHI9"/>
<dbReference type="Pfam" id="PF00293">
    <property type="entry name" value="NUDIX"/>
    <property type="match status" value="1"/>
</dbReference>
<dbReference type="Proteomes" id="UP000234474">
    <property type="component" value="Unassembled WGS sequence"/>
</dbReference>
<evidence type="ECO:0000313" key="5">
    <source>
        <dbReference type="Proteomes" id="UP000234474"/>
    </source>
</evidence>
<dbReference type="PROSITE" id="PS51462">
    <property type="entry name" value="NUDIX"/>
    <property type="match status" value="1"/>
</dbReference>
<dbReference type="GeneID" id="36538982"/>
<dbReference type="InterPro" id="IPR000086">
    <property type="entry name" value="NUDIX_hydrolase_dom"/>
</dbReference>
<name>A0A2I1CHI9_ASPN1</name>
<dbReference type="RefSeq" id="XP_024685681.1">
    <property type="nucleotide sequence ID" value="XM_024831645.1"/>
</dbReference>
<comment type="caution">
    <text evidence="4">The sequence shown here is derived from an EMBL/GenBank/DDBJ whole genome shotgun (WGS) entry which is preliminary data.</text>
</comment>
<evidence type="ECO:0000259" key="3">
    <source>
        <dbReference type="PROSITE" id="PS51462"/>
    </source>
</evidence>
<dbReference type="GO" id="GO:0080042">
    <property type="term" value="F:ADP-glucose pyrophosphohydrolase activity"/>
    <property type="evidence" value="ECO:0007669"/>
    <property type="project" value="TreeGrafter"/>
</dbReference>
<dbReference type="STRING" id="1392255.A0A2I1CHI9"/>
<dbReference type="OMA" id="GCDEFIP"/>
<dbReference type="InterPro" id="IPR015797">
    <property type="entry name" value="NUDIX_hydrolase-like_dom_sf"/>
</dbReference>
<dbReference type="CDD" id="cd03424">
    <property type="entry name" value="NUDIX_ADPRase_Nudt5_UGPPase_Nudt14"/>
    <property type="match status" value="1"/>
</dbReference>
<evidence type="ECO:0000256" key="1">
    <source>
        <dbReference type="ARBA" id="ARBA00001946"/>
    </source>
</evidence>
<dbReference type="PANTHER" id="PTHR11839:SF18">
    <property type="entry name" value="NUDIX HYDROLASE DOMAIN-CONTAINING PROTEIN"/>
    <property type="match status" value="1"/>
</dbReference>
<dbReference type="EMBL" id="MSZS01000002">
    <property type="protein sequence ID" value="PKX97086.1"/>
    <property type="molecule type" value="Genomic_DNA"/>
</dbReference>
<accession>A0A2I1CHI9</accession>
<evidence type="ECO:0000313" key="4">
    <source>
        <dbReference type="EMBL" id="PKX97086.1"/>
    </source>
</evidence>
<feature type="domain" description="Nudix hydrolase" evidence="3">
    <location>
        <begin position="134"/>
        <end position="294"/>
    </location>
</feature>
<dbReference type="GO" id="GO:0080041">
    <property type="term" value="F:ADP-ribose pyrophosphohydrolase activity"/>
    <property type="evidence" value="ECO:0007669"/>
    <property type="project" value="TreeGrafter"/>
</dbReference>
<dbReference type="SUPFAM" id="SSF55811">
    <property type="entry name" value="Nudix"/>
    <property type="match status" value="1"/>
</dbReference>
<reference evidence="5" key="1">
    <citation type="journal article" date="2018" name="Proc. Natl. Acad. Sci. U.S.A.">
        <title>Linking secondary metabolites to gene clusters through genome sequencing of six diverse Aspergillus species.</title>
        <authorList>
            <person name="Kaerboelling I."/>
            <person name="Vesth T.C."/>
            <person name="Frisvad J.C."/>
            <person name="Nybo J.L."/>
            <person name="Theobald S."/>
            <person name="Kuo A."/>
            <person name="Bowyer P."/>
            <person name="Matsuda Y."/>
            <person name="Mondo S."/>
            <person name="Lyhne E.K."/>
            <person name="Kogle M.E."/>
            <person name="Clum A."/>
            <person name="Lipzen A."/>
            <person name="Salamov A."/>
            <person name="Ngan C.Y."/>
            <person name="Daum C."/>
            <person name="Chiniquy J."/>
            <person name="Barry K."/>
            <person name="LaButti K."/>
            <person name="Haridas S."/>
            <person name="Simmons B.A."/>
            <person name="Magnuson J.K."/>
            <person name="Mortensen U.H."/>
            <person name="Larsen T.O."/>
            <person name="Grigoriev I.V."/>
            <person name="Baker S.E."/>
            <person name="Andersen M.R."/>
        </authorList>
    </citation>
    <scope>NUCLEOTIDE SEQUENCE [LARGE SCALE GENOMIC DNA]</scope>
    <source>
        <strain evidence="5">IBT 16806</strain>
    </source>
</reference>
<proteinExistence type="predicted"/>
<keyword evidence="2 4" id="KW-0378">Hydrolase</keyword>
<comment type="cofactor">
    <cofactor evidence="1">
        <name>Mg(2+)</name>
        <dbReference type="ChEBI" id="CHEBI:18420"/>
    </cofactor>
</comment>
<dbReference type="GO" id="GO:0006753">
    <property type="term" value="P:nucleoside phosphate metabolic process"/>
    <property type="evidence" value="ECO:0007669"/>
    <property type="project" value="TreeGrafter"/>
</dbReference>
<keyword evidence="5" id="KW-1185">Reference proteome</keyword>
<dbReference type="OrthoDB" id="10249920at2759"/>
<dbReference type="Gene3D" id="3.90.79.10">
    <property type="entry name" value="Nucleoside Triphosphate Pyrophosphohydrolase"/>
    <property type="match status" value="1"/>
</dbReference>
<evidence type="ECO:0000256" key="2">
    <source>
        <dbReference type="ARBA" id="ARBA00022801"/>
    </source>
</evidence>
<organism evidence="4 5">
    <name type="scientific">Aspergillus novofumigatus (strain IBT 16806)</name>
    <dbReference type="NCBI Taxonomy" id="1392255"/>
    <lineage>
        <taxon>Eukaryota</taxon>
        <taxon>Fungi</taxon>
        <taxon>Dikarya</taxon>
        <taxon>Ascomycota</taxon>
        <taxon>Pezizomycotina</taxon>
        <taxon>Eurotiomycetes</taxon>
        <taxon>Eurotiomycetidae</taxon>
        <taxon>Eurotiales</taxon>
        <taxon>Aspergillaceae</taxon>
        <taxon>Aspergillus</taxon>
        <taxon>Aspergillus subgen. Fumigati</taxon>
    </lineage>
</organism>